<sequence length="234" mass="25656">MRTLGKSNSSSNCPRPPAANCSDSSCATRKSPSSRHSPHDPAVEAGVLSRSEFQRRALEVFKERSFSQVSMRELAAHIGISPGAIYHHVESKEALLFEWLMELYQALLAHVELVTKQRLTPAQRLTTLIEGHLQLHETMGAHFKLAVMDANCLSAPMEDCVRGLRAAYEAKILGLVAQPGPEPCGALRNSALTTLLPMLNSLPTWLSPMIEDSQRRIITKTIAVAVVRAIKSLP</sequence>
<keyword evidence="1 2" id="KW-0238">DNA-binding</keyword>
<dbReference type="InterPro" id="IPR023772">
    <property type="entry name" value="DNA-bd_HTH_TetR-type_CS"/>
</dbReference>
<dbReference type="Gene3D" id="1.10.10.60">
    <property type="entry name" value="Homeodomain-like"/>
    <property type="match status" value="1"/>
</dbReference>
<feature type="compositionally biased region" description="Polar residues" evidence="3">
    <location>
        <begin position="21"/>
        <end position="35"/>
    </location>
</feature>
<dbReference type="PROSITE" id="PS50977">
    <property type="entry name" value="HTH_TETR_2"/>
    <property type="match status" value="1"/>
</dbReference>
<protein>
    <submittedName>
        <fullName evidence="5">Helix-turn-helix transcriptional regulator</fullName>
    </submittedName>
</protein>
<dbReference type="PROSITE" id="PS01081">
    <property type="entry name" value="HTH_TETR_1"/>
    <property type="match status" value="1"/>
</dbReference>
<evidence type="ECO:0000256" key="2">
    <source>
        <dbReference type="PROSITE-ProRule" id="PRU00335"/>
    </source>
</evidence>
<feature type="region of interest" description="Disordered" evidence="3">
    <location>
        <begin position="1"/>
        <end position="42"/>
    </location>
</feature>
<evidence type="ECO:0000313" key="5">
    <source>
        <dbReference type="EMBL" id="KAB0570396.1"/>
    </source>
</evidence>
<dbReference type="PRINTS" id="PR00455">
    <property type="entry name" value="HTHTETR"/>
</dbReference>
<dbReference type="InterPro" id="IPR001647">
    <property type="entry name" value="HTH_TetR"/>
</dbReference>
<dbReference type="PANTHER" id="PTHR43479">
    <property type="entry name" value="ACREF/ENVCD OPERON REPRESSOR-RELATED"/>
    <property type="match status" value="1"/>
</dbReference>
<dbReference type="GO" id="GO:0003677">
    <property type="term" value="F:DNA binding"/>
    <property type="evidence" value="ECO:0007669"/>
    <property type="project" value="UniProtKB-UniRule"/>
</dbReference>
<name>A0A6H9S8U4_9PSED</name>
<dbReference type="Gene3D" id="1.10.357.10">
    <property type="entry name" value="Tetracycline Repressor, domain 2"/>
    <property type="match status" value="1"/>
</dbReference>
<feature type="DNA-binding region" description="H-T-H motif" evidence="2">
    <location>
        <begin position="70"/>
        <end position="89"/>
    </location>
</feature>
<organism evidence="5 6">
    <name type="scientific">Pseudomonas palleroniana</name>
    <dbReference type="NCBI Taxonomy" id="191390"/>
    <lineage>
        <taxon>Bacteria</taxon>
        <taxon>Pseudomonadati</taxon>
        <taxon>Pseudomonadota</taxon>
        <taxon>Gammaproteobacteria</taxon>
        <taxon>Pseudomonadales</taxon>
        <taxon>Pseudomonadaceae</taxon>
        <taxon>Pseudomonas</taxon>
    </lineage>
</organism>
<dbReference type="AlphaFoldDB" id="A0A6H9S8U4"/>
<dbReference type="InterPro" id="IPR050624">
    <property type="entry name" value="HTH-type_Tx_Regulator"/>
</dbReference>
<gene>
    <name evidence="5" type="ORF">F7R03_03570</name>
</gene>
<dbReference type="EMBL" id="VZPQ01000001">
    <property type="protein sequence ID" value="KAB0570396.1"/>
    <property type="molecule type" value="Genomic_DNA"/>
</dbReference>
<dbReference type="SUPFAM" id="SSF46689">
    <property type="entry name" value="Homeodomain-like"/>
    <property type="match status" value="1"/>
</dbReference>
<proteinExistence type="predicted"/>
<dbReference type="PANTHER" id="PTHR43479:SF11">
    <property type="entry name" value="ACREF_ENVCD OPERON REPRESSOR-RELATED"/>
    <property type="match status" value="1"/>
</dbReference>
<evidence type="ECO:0000256" key="3">
    <source>
        <dbReference type="SAM" id="MobiDB-lite"/>
    </source>
</evidence>
<dbReference type="Proteomes" id="UP000423257">
    <property type="component" value="Unassembled WGS sequence"/>
</dbReference>
<dbReference type="InterPro" id="IPR009057">
    <property type="entry name" value="Homeodomain-like_sf"/>
</dbReference>
<evidence type="ECO:0000256" key="1">
    <source>
        <dbReference type="ARBA" id="ARBA00023125"/>
    </source>
</evidence>
<comment type="caution">
    <text evidence="5">The sequence shown here is derived from an EMBL/GenBank/DDBJ whole genome shotgun (WGS) entry which is preliminary data.</text>
</comment>
<dbReference type="Pfam" id="PF00440">
    <property type="entry name" value="TetR_N"/>
    <property type="match status" value="1"/>
</dbReference>
<feature type="domain" description="HTH tetR-type" evidence="4">
    <location>
        <begin position="47"/>
        <end position="107"/>
    </location>
</feature>
<evidence type="ECO:0000313" key="6">
    <source>
        <dbReference type="Proteomes" id="UP000423257"/>
    </source>
</evidence>
<accession>A0A6H9S8U4</accession>
<evidence type="ECO:0000259" key="4">
    <source>
        <dbReference type="PROSITE" id="PS50977"/>
    </source>
</evidence>
<feature type="compositionally biased region" description="Polar residues" evidence="3">
    <location>
        <begin position="1"/>
        <end position="13"/>
    </location>
</feature>
<reference evidence="5 6" key="1">
    <citation type="submission" date="2019-09" db="EMBL/GenBank/DDBJ databases">
        <title>Draft genome sequences of 48 bacterial type strains from the CCUG.</title>
        <authorList>
            <person name="Tunovic T."/>
            <person name="Pineiro-Iglesias B."/>
            <person name="Unosson C."/>
            <person name="Inganas E."/>
            <person name="Ohlen M."/>
            <person name="Cardew S."/>
            <person name="Jensie-Markopoulos S."/>
            <person name="Salva-Serra F."/>
            <person name="Jaen-Luchoro D."/>
            <person name="Karlsson R."/>
            <person name="Svensson-Stadler L."/>
            <person name="Chun J."/>
            <person name="Moore E."/>
        </authorList>
    </citation>
    <scope>NUCLEOTIDE SEQUENCE [LARGE SCALE GENOMIC DNA]</scope>
    <source>
        <strain evidence="5 6">CCUG 51524</strain>
    </source>
</reference>